<evidence type="ECO:0000256" key="2">
    <source>
        <dbReference type="ARBA" id="ARBA00009410"/>
    </source>
</evidence>
<evidence type="ECO:0000313" key="6">
    <source>
        <dbReference type="EMBL" id="GAQ18319.1"/>
    </source>
</evidence>
<organism evidence="6 7">
    <name type="scientific">Oceanobacillus picturae</name>
    <dbReference type="NCBI Taxonomy" id="171693"/>
    <lineage>
        <taxon>Bacteria</taxon>
        <taxon>Bacillati</taxon>
        <taxon>Bacillota</taxon>
        <taxon>Bacilli</taxon>
        <taxon>Bacillales</taxon>
        <taxon>Bacillaceae</taxon>
        <taxon>Oceanobacillus</taxon>
    </lineage>
</organism>
<accession>A0A0U9H765</accession>
<name>A0A0U9H765_9BACI</name>
<dbReference type="Gene3D" id="3.30.9.10">
    <property type="entry name" value="D-Amino Acid Oxidase, subunit A, domain 2"/>
    <property type="match status" value="1"/>
</dbReference>
<dbReference type="Proteomes" id="UP000052946">
    <property type="component" value="Unassembled WGS sequence"/>
</dbReference>
<dbReference type="PANTHER" id="PTHR13847">
    <property type="entry name" value="SARCOSINE DEHYDROGENASE-RELATED"/>
    <property type="match status" value="1"/>
</dbReference>
<dbReference type="Pfam" id="PF01266">
    <property type="entry name" value="DAO"/>
    <property type="match status" value="1"/>
</dbReference>
<keyword evidence="4" id="KW-0560">Oxidoreductase</keyword>
<evidence type="ECO:0000256" key="3">
    <source>
        <dbReference type="ARBA" id="ARBA00022630"/>
    </source>
</evidence>
<evidence type="ECO:0000256" key="4">
    <source>
        <dbReference type="ARBA" id="ARBA00023002"/>
    </source>
</evidence>
<dbReference type="OrthoDB" id="9805337at2"/>
<dbReference type="EMBL" id="BBXV01000026">
    <property type="protein sequence ID" value="GAQ18319.1"/>
    <property type="molecule type" value="Genomic_DNA"/>
</dbReference>
<dbReference type="SUPFAM" id="SSF54373">
    <property type="entry name" value="FAD-linked reductases, C-terminal domain"/>
    <property type="match status" value="1"/>
</dbReference>
<dbReference type="AlphaFoldDB" id="A0A0U9H765"/>
<evidence type="ECO:0000259" key="5">
    <source>
        <dbReference type="Pfam" id="PF01266"/>
    </source>
</evidence>
<proteinExistence type="inferred from homology"/>
<sequence>MKVVVVGTGIVGSSAAYYLVKNGIEVVMVDRIENGKATSAGAGIVCPWISRVDDPDWYQIAKRGARFYPDLIAQLKQDGEAETGYKKVGALSVSSDPAKLDEVEKRVRKKQEEAPEAGEIRRLDAKQAKAMFPALADDLEAVFVSGAARIDGSYLRDALKRATQKHGARLIEGEASLQTSAKKITGVTVNGETITADKVLITAGAWAPELLKPLGLELAMEPQRGQIAHINLPQQDTSDWPVVLPHTSHYMLAFDDSRVVAGATRETGSGFDYRLTAGGVHEVLGAALDVAPGLKEGTLKEVRIGFRPMGPDILPLVGAVDAITGLYMANGLGASGLTMGPYVGTLAAELMMDEQIEVDMSPYQPMRAITVKEPI</sequence>
<comment type="cofactor">
    <cofactor evidence="1">
        <name>FAD</name>
        <dbReference type="ChEBI" id="CHEBI:57692"/>
    </cofactor>
</comment>
<comment type="similarity">
    <text evidence="2">Belongs to the DadA oxidoreductase family.</text>
</comment>
<evidence type="ECO:0000313" key="7">
    <source>
        <dbReference type="Proteomes" id="UP000052946"/>
    </source>
</evidence>
<dbReference type="SUPFAM" id="SSF51905">
    <property type="entry name" value="FAD/NAD(P)-binding domain"/>
    <property type="match status" value="1"/>
</dbReference>
<dbReference type="InterPro" id="IPR036188">
    <property type="entry name" value="FAD/NAD-bd_sf"/>
</dbReference>
<gene>
    <name evidence="6" type="ORF">OPHB3_2258</name>
</gene>
<comment type="caution">
    <text evidence="6">The sequence shown here is derived from an EMBL/GenBank/DDBJ whole genome shotgun (WGS) entry which is preliminary data.</text>
</comment>
<dbReference type="GO" id="GO:0005737">
    <property type="term" value="C:cytoplasm"/>
    <property type="evidence" value="ECO:0007669"/>
    <property type="project" value="TreeGrafter"/>
</dbReference>
<protein>
    <submittedName>
        <fullName evidence="6">Hydrogen cyanide synthase subunit HcnC</fullName>
    </submittedName>
</protein>
<dbReference type="GO" id="GO:0016491">
    <property type="term" value="F:oxidoreductase activity"/>
    <property type="evidence" value="ECO:0007669"/>
    <property type="project" value="UniProtKB-KW"/>
</dbReference>
<dbReference type="RefSeq" id="WP_058950387.1">
    <property type="nucleotide sequence ID" value="NZ_BBXV01000026.1"/>
</dbReference>
<evidence type="ECO:0000256" key="1">
    <source>
        <dbReference type="ARBA" id="ARBA00001974"/>
    </source>
</evidence>
<dbReference type="PANTHER" id="PTHR13847:SF286">
    <property type="entry name" value="D-AMINO ACID DEHYDROGENASE"/>
    <property type="match status" value="1"/>
</dbReference>
<dbReference type="Gene3D" id="3.50.50.60">
    <property type="entry name" value="FAD/NAD(P)-binding domain"/>
    <property type="match status" value="1"/>
</dbReference>
<reference evidence="7" key="1">
    <citation type="submission" date="2015-07" db="EMBL/GenBank/DDBJ databases">
        <title>Draft Genome Sequence of Oceanobacillus picturae Heshi-B3 that Was Isolated from Fermented Rice Bran with Aging Salted Mackerel, Which Was Named Heshiko as Traditional Fermented Seafood in Japan.</title>
        <authorList>
            <person name="Akuzawa S."/>
            <person name="Nakagawa J."/>
            <person name="Kanekatsu T."/>
            <person name="Kanesaki Y."/>
            <person name="Suzuki T."/>
        </authorList>
    </citation>
    <scope>NUCLEOTIDE SEQUENCE [LARGE SCALE GENOMIC DNA]</scope>
    <source>
        <strain evidence="7">Heshi-B3</strain>
    </source>
</reference>
<keyword evidence="3" id="KW-0285">Flavoprotein</keyword>
<reference evidence="6 7" key="2">
    <citation type="journal article" date="2016" name="Genome Announc.">
        <title>Draft Genome Sequence of Oceanobacillus picturae Heshi-B3, Isolated from Fermented Rice Bran in a Traditional Japanese Seafood Dish.</title>
        <authorList>
            <person name="Akuzawa S."/>
            <person name="Nagaoka J."/>
            <person name="Kanekatsu M."/>
            <person name="Kanesaki Y."/>
            <person name="Suzuki T."/>
        </authorList>
    </citation>
    <scope>NUCLEOTIDE SEQUENCE [LARGE SCALE GENOMIC DNA]</scope>
    <source>
        <strain evidence="6 7">Heshi-B3</strain>
    </source>
</reference>
<dbReference type="InterPro" id="IPR006076">
    <property type="entry name" value="FAD-dep_OxRdtase"/>
</dbReference>
<feature type="domain" description="FAD dependent oxidoreductase" evidence="5">
    <location>
        <begin position="2"/>
        <end position="350"/>
    </location>
</feature>